<sequence>MSQISNQEATKPAVEIIVPKEEHISDFAEIMARAFEDDPNVLLQIGKYRSKPHNTAKSFFYYLLTRVFVFDIESSAPFGLTFVTLHDGKTVGGVVAIPSTNLKTYSKAVSKRMLWAMITERLNPVTVWRASKCDAYLEQKREEIMAERGDWVYLYAIGAGIRGKGVGSQTMARLTAQADRSRQPIYLENSKEKNLPFYERHGFRTVERVTVLGKEDGVPLWLMVREPAPVNDPEK</sequence>
<reference evidence="2" key="1">
    <citation type="submission" date="2021-05" db="EMBL/GenBank/DDBJ databases">
        <title>A free-living protist that lacks canonical eukaryotic 1 DNA replication and segregation systems.</title>
        <authorList>
            <person name="Salas-Leiva D.E."/>
            <person name="Tromer E.C."/>
            <person name="Curtis B.A."/>
            <person name="Jerlstrom-Hultqvist J."/>
            <person name="Kolisko M."/>
            <person name="Yi Z."/>
            <person name="Salas-Leiva J.S."/>
            <person name="Gallot-Lavallee L."/>
            <person name="Kops G.J.P.L."/>
            <person name="Archibald J.M."/>
            <person name="Simpson A.G.B."/>
            <person name="Roger A.J."/>
        </authorList>
    </citation>
    <scope>NUCLEOTIDE SEQUENCE</scope>
    <source>
        <strain evidence="2">BICM</strain>
    </source>
</reference>
<feature type="domain" description="N-acetyltransferase" evidence="1">
    <location>
        <begin position="151"/>
        <end position="220"/>
    </location>
</feature>
<accession>A0A8J6E1C8</accession>
<dbReference type="EMBL" id="JAHDYR010000007">
    <property type="protein sequence ID" value="KAG9396189.1"/>
    <property type="molecule type" value="Genomic_DNA"/>
</dbReference>
<comment type="caution">
    <text evidence="2">The sequence shown here is derived from an EMBL/GenBank/DDBJ whole genome shotgun (WGS) entry which is preliminary data.</text>
</comment>
<dbReference type="SUPFAM" id="SSF55729">
    <property type="entry name" value="Acyl-CoA N-acyltransferases (Nat)"/>
    <property type="match status" value="1"/>
</dbReference>
<evidence type="ECO:0000313" key="3">
    <source>
        <dbReference type="Proteomes" id="UP000717585"/>
    </source>
</evidence>
<dbReference type="OrthoDB" id="2744543at2759"/>
<dbReference type="AlphaFoldDB" id="A0A8J6E1C8"/>
<dbReference type="PANTHER" id="PTHR42791">
    <property type="entry name" value="GNAT FAMILY ACETYLTRANSFERASE"/>
    <property type="match status" value="1"/>
</dbReference>
<evidence type="ECO:0000313" key="2">
    <source>
        <dbReference type="EMBL" id="KAG9396189.1"/>
    </source>
</evidence>
<name>A0A8J6E1C8_9EUKA</name>
<dbReference type="Proteomes" id="UP000717585">
    <property type="component" value="Unassembled WGS sequence"/>
</dbReference>
<dbReference type="PANTHER" id="PTHR42791:SF1">
    <property type="entry name" value="N-ACETYLTRANSFERASE DOMAIN-CONTAINING PROTEIN"/>
    <property type="match status" value="1"/>
</dbReference>
<evidence type="ECO:0000259" key="1">
    <source>
        <dbReference type="Pfam" id="PF13673"/>
    </source>
</evidence>
<dbReference type="Pfam" id="PF13673">
    <property type="entry name" value="Acetyltransf_10"/>
    <property type="match status" value="1"/>
</dbReference>
<keyword evidence="3" id="KW-1185">Reference proteome</keyword>
<dbReference type="InterPro" id="IPR016181">
    <property type="entry name" value="Acyl_CoA_acyltransferase"/>
</dbReference>
<proteinExistence type="predicted"/>
<dbReference type="InterPro" id="IPR052523">
    <property type="entry name" value="Trichothecene_AcTrans"/>
</dbReference>
<dbReference type="Gene3D" id="3.40.630.30">
    <property type="match status" value="1"/>
</dbReference>
<organism evidence="2 3">
    <name type="scientific">Carpediemonas membranifera</name>
    <dbReference type="NCBI Taxonomy" id="201153"/>
    <lineage>
        <taxon>Eukaryota</taxon>
        <taxon>Metamonada</taxon>
        <taxon>Carpediemonas-like organisms</taxon>
        <taxon>Carpediemonas</taxon>
    </lineage>
</organism>
<dbReference type="GO" id="GO:0016747">
    <property type="term" value="F:acyltransferase activity, transferring groups other than amino-acyl groups"/>
    <property type="evidence" value="ECO:0007669"/>
    <property type="project" value="InterPro"/>
</dbReference>
<gene>
    <name evidence="2" type="ORF">J8273_2541</name>
</gene>
<protein>
    <submittedName>
        <fullName evidence="2">N-acetyltransferase</fullName>
    </submittedName>
</protein>
<dbReference type="InterPro" id="IPR000182">
    <property type="entry name" value="GNAT_dom"/>
</dbReference>